<dbReference type="AlphaFoldDB" id="A0ABD5PA55"/>
<evidence type="ECO:0000313" key="4">
    <source>
        <dbReference type="Proteomes" id="UP001595921"/>
    </source>
</evidence>
<organism evidence="3 4">
    <name type="scientific">Halobium salinum</name>
    <dbReference type="NCBI Taxonomy" id="1364940"/>
    <lineage>
        <taxon>Archaea</taxon>
        <taxon>Methanobacteriati</taxon>
        <taxon>Methanobacteriota</taxon>
        <taxon>Stenosarchaea group</taxon>
        <taxon>Halobacteria</taxon>
        <taxon>Halobacteriales</taxon>
        <taxon>Haloferacaceae</taxon>
        <taxon>Halobium</taxon>
    </lineage>
</organism>
<proteinExistence type="predicted"/>
<feature type="transmembrane region" description="Helical" evidence="2">
    <location>
        <begin position="12"/>
        <end position="36"/>
    </location>
</feature>
<keyword evidence="2" id="KW-1133">Transmembrane helix</keyword>
<comment type="caution">
    <text evidence="3">The sequence shown here is derived from an EMBL/GenBank/DDBJ whole genome shotgun (WGS) entry which is preliminary data.</text>
</comment>
<gene>
    <name evidence="3" type="ORF">ACFO0N_07360</name>
</gene>
<feature type="region of interest" description="Disordered" evidence="1">
    <location>
        <begin position="79"/>
        <end position="98"/>
    </location>
</feature>
<dbReference type="Proteomes" id="UP001595921">
    <property type="component" value="Unassembled WGS sequence"/>
</dbReference>
<evidence type="ECO:0000256" key="2">
    <source>
        <dbReference type="SAM" id="Phobius"/>
    </source>
</evidence>
<protein>
    <submittedName>
        <fullName evidence="3">Uncharacterized protein</fullName>
    </submittedName>
</protein>
<reference evidence="3 4" key="1">
    <citation type="journal article" date="2019" name="Int. J. Syst. Evol. Microbiol.">
        <title>The Global Catalogue of Microorganisms (GCM) 10K type strain sequencing project: providing services to taxonomists for standard genome sequencing and annotation.</title>
        <authorList>
            <consortium name="The Broad Institute Genomics Platform"/>
            <consortium name="The Broad Institute Genome Sequencing Center for Infectious Disease"/>
            <person name="Wu L."/>
            <person name="Ma J."/>
        </authorList>
    </citation>
    <scope>NUCLEOTIDE SEQUENCE [LARGE SCALE GENOMIC DNA]</scope>
    <source>
        <strain evidence="3 4">CGMCC 1.12553</strain>
    </source>
</reference>
<name>A0ABD5PA55_9EURY</name>
<dbReference type="EMBL" id="JBHSDS010000004">
    <property type="protein sequence ID" value="MFC4357765.1"/>
    <property type="molecule type" value="Genomic_DNA"/>
</dbReference>
<feature type="transmembrane region" description="Helical" evidence="2">
    <location>
        <begin position="56"/>
        <end position="74"/>
    </location>
</feature>
<keyword evidence="2" id="KW-0812">Transmembrane</keyword>
<evidence type="ECO:0000313" key="3">
    <source>
        <dbReference type="EMBL" id="MFC4357765.1"/>
    </source>
</evidence>
<keyword evidence="2" id="KW-0472">Membrane</keyword>
<accession>A0ABD5PA55</accession>
<evidence type="ECO:0000256" key="1">
    <source>
        <dbReference type="SAM" id="MobiDB-lite"/>
    </source>
</evidence>
<dbReference type="RefSeq" id="WP_267625377.1">
    <property type="nucleotide sequence ID" value="NZ_JAODIW010000013.1"/>
</dbReference>
<sequence>MTLISKATLKELIEVLGIFSMFGMSVFTYLVWWVAFKQGGTIQLHIDFFGEMWFEYVLWMVVTPVITLAMYYYLKGENRTRTRESSSTESDTRITQSD</sequence>
<keyword evidence="4" id="KW-1185">Reference proteome</keyword>
<feature type="compositionally biased region" description="Basic and acidic residues" evidence="1">
    <location>
        <begin position="79"/>
        <end position="92"/>
    </location>
</feature>